<dbReference type="InterPro" id="IPR006699">
    <property type="entry name" value="GlpP"/>
</dbReference>
<proteinExistence type="predicted"/>
<keyword evidence="1" id="KW-0319">Glycerol metabolism</keyword>
<dbReference type="SUPFAM" id="SSF110391">
    <property type="entry name" value="GlpP-like"/>
    <property type="match status" value="1"/>
</dbReference>
<keyword evidence="1" id="KW-0804">Transcription</keyword>
<dbReference type="InterPro" id="IPR013785">
    <property type="entry name" value="Aldolase_TIM"/>
</dbReference>
<protein>
    <recommendedName>
        <fullName evidence="1">Glycerol uptake operon antiterminator regulatory protein</fullName>
    </recommendedName>
</protein>
<evidence type="ECO:0000313" key="2">
    <source>
        <dbReference type="EMBL" id="MCU9593459.1"/>
    </source>
</evidence>
<dbReference type="Pfam" id="PF04309">
    <property type="entry name" value="G3P_antiterm"/>
    <property type="match status" value="1"/>
</dbReference>
<reference evidence="2 3" key="1">
    <citation type="submission" date="2022-10" db="EMBL/GenBank/DDBJ databases">
        <title>Description of Fervidibacillus gen. nov. in the family Fervidibacillaceae fam. nov. with two species, Fervidibacillus albus sp. nov., and Fervidibacillus halotolerans sp. nov., isolated from tidal flat sediments.</title>
        <authorList>
            <person name="Kwon K.K."/>
            <person name="Yang S.-H."/>
        </authorList>
    </citation>
    <scope>NUCLEOTIDE SEQUENCE [LARGE SCALE GENOMIC DNA]</scope>
    <source>
        <strain evidence="2 3">DSM 23332</strain>
    </source>
</reference>
<comment type="caution">
    <text evidence="2">The sequence shown here is derived from an EMBL/GenBank/DDBJ whole genome shotgun (WGS) entry which is preliminary data.</text>
</comment>
<dbReference type="Proteomes" id="UP001208656">
    <property type="component" value="Unassembled WGS sequence"/>
</dbReference>
<gene>
    <name evidence="2" type="ORF">OEV82_03180</name>
</gene>
<dbReference type="PANTHER" id="PTHR35787">
    <property type="entry name" value="GLYCEROL UPTAKE OPERON ANTITERMINATOR REGULATORY PROTEIN"/>
    <property type="match status" value="1"/>
</dbReference>
<sequence length="187" mass="21319">MDFTKQTIIPVIGNMKDVDSIMTSNYEYYAVLNAHISRLKPIFKLASQYEKKILIDIDLIKGLKADEFATEYICQEFKPYGIISTKPAVIERAKQKGAVTIQRIFLLDTNSMEKSSKLIQRTDPDFLELLPGLVPKLIKQFCQQTEKQIIASGFIETVEEVEQAINAGAITITTSSKNLWEYYEPQE</sequence>
<keyword evidence="1" id="KW-0805">Transcription regulation</keyword>
<dbReference type="PIRSF" id="PIRSF016897">
    <property type="entry name" value="GlpP"/>
    <property type="match status" value="1"/>
</dbReference>
<comment type="function">
    <text evidence="1">Regulates expression of the glpD operon. In the presence of glycerol 3-phosphate (G3P) causes antitermination of transcription of glpD at the inverted repeat of the leader region to enhance its transcription. Binds and stabilizes glpD leader mRNA.</text>
</comment>
<accession>A0ABT2WF69</accession>
<name>A0ABT2WF69_9BACI</name>
<evidence type="ECO:0000256" key="1">
    <source>
        <dbReference type="PIRNR" id="PIRNR016897"/>
    </source>
</evidence>
<dbReference type="RefSeq" id="WP_263060996.1">
    <property type="nucleotide sequence ID" value="NZ_JAOUSE010000005.1"/>
</dbReference>
<evidence type="ECO:0000313" key="3">
    <source>
        <dbReference type="Proteomes" id="UP001208656"/>
    </source>
</evidence>
<dbReference type="Gene3D" id="3.20.20.70">
    <property type="entry name" value="Aldolase class I"/>
    <property type="match status" value="1"/>
</dbReference>
<dbReference type="PANTHER" id="PTHR35787:SF1">
    <property type="entry name" value="GLYCEROL UPTAKE OPERON ANTITERMINATOR REGULATORY PROTEIN"/>
    <property type="match status" value="1"/>
</dbReference>
<dbReference type="EMBL" id="JAOUSE010000005">
    <property type="protein sequence ID" value="MCU9593459.1"/>
    <property type="molecule type" value="Genomic_DNA"/>
</dbReference>
<keyword evidence="1" id="KW-0694">RNA-binding</keyword>
<keyword evidence="3" id="KW-1185">Reference proteome</keyword>
<organism evidence="2 3">
    <name type="scientific">Pallidibacillus thermolactis</name>
    <dbReference type="NCBI Taxonomy" id="251051"/>
    <lineage>
        <taxon>Bacteria</taxon>
        <taxon>Bacillati</taxon>
        <taxon>Bacillota</taxon>
        <taxon>Bacilli</taxon>
        <taxon>Bacillales</taxon>
        <taxon>Bacillaceae</taxon>
        <taxon>Pallidibacillus</taxon>
    </lineage>
</organism>